<evidence type="ECO:0000256" key="4">
    <source>
        <dbReference type="ARBA" id="ARBA00022490"/>
    </source>
</evidence>
<dbReference type="AlphaFoldDB" id="A0A7I8VLR4"/>
<comment type="similarity">
    <text evidence="2 11">Belongs to the dynein light intermediate chain family.</text>
</comment>
<keyword evidence="4 11" id="KW-0963">Cytoplasm</keyword>
<dbReference type="GO" id="GO:0007018">
    <property type="term" value="P:microtubule-based movement"/>
    <property type="evidence" value="ECO:0007669"/>
    <property type="project" value="InterPro"/>
</dbReference>
<name>A0A7I8VLR4_9ANNE</name>
<dbReference type="InterPro" id="IPR027417">
    <property type="entry name" value="P-loop_NTPase"/>
</dbReference>
<evidence type="ECO:0000256" key="3">
    <source>
        <dbReference type="ARBA" id="ARBA00022448"/>
    </source>
</evidence>
<comment type="subcellular location">
    <subcellularLocation>
        <location evidence="1 11">Cytoplasm</location>
        <location evidence="1 11">Cytoskeleton</location>
    </subcellularLocation>
</comment>
<keyword evidence="3 11" id="KW-0813">Transport</keyword>
<dbReference type="Proteomes" id="UP000549394">
    <property type="component" value="Unassembled WGS sequence"/>
</dbReference>
<keyword evidence="6 11" id="KW-0547">Nucleotide-binding</keyword>
<dbReference type="Gene3D" id="3.40.50.300">
    <property type="entry name" value="P-loop containing nucleotide triphosphate hydrolases"/>
    <property type="match status" value="1"/>
</dbReference>
<dbReference type="PANTHER" id="PTHR12688">
    <property type="entry name" value="DYNEIN LIGHT INTERMEDIATE CHAIN"/>
    <property type="match status" value="1"/>
</dbReference>
<dbReference type="GO" id="GO:0005813">
    <property type="term" value="C:centrosome"/>
    <property type="evidence" value="ECO:0007669"/>
    <property type="project" value="TreeGrafter"/>
</dbReference>
<keyword evidence="5 11" id="KW-0493">Microtubule</keyword>
<evidence type="ECO:0000256" key="12">
    <source>
        <dbReference type="SAM" id="MobiDB-lite"/>
    </source>
</evidence>
<evidence type="ECO:0000256" key="11">
    <source>
        <dbReference type="RuleBase" id="RU366047"/>
    </source>
</evidence>
<keyword evidence="8 11" id="KW-0243">Dynein</keyword>
<reference evidence="13 14" key="1">
    <citation type="submission" date="2020-08" db="EMBL/GenBank/DDBJ databases">
        <authorList>
            <person name="Hejnol A."/>
        </authorList>
    </citation>
    <scope>NUCLEOTIDE SEQUENCE [LARGE SCALE GENOMIC DNA]</scope>
</reference>
<proteinExistence type="inferred from homology"/>
<gene>
    <name evidence="13" type="ORF">DGYR_LOCUS5762</name>
</gene>
<evidence type="ECO:0000256" key="2">
    <source>
        <dbReference type="ARBA" id="ARBA00006831"/>
    </source>
</evidence>
<dbReference type="GO" id="GO:0000226">
    <property type="term" value="P:microtubule cytoskeleton organization"/>
    <property type="evidence" value="ECO:0007669"/>
    <property type="project" value="TreeGrafter"/>
</dbReference>
<organism evidence="13 14">
    <name type="scientific">Dimorphilus gyrociliatus</name>
    <dbReference type="NCBI Taxonomy" id="2664684"/>
    <lineage>
        <taxon>Eukaryota</taxon>
        <taxon>Metazoa</taxon>
        <taxon>Spiralia</taxon>
        <taxon>Lophotrochozoa</taxon>
        <taxon>Annelida</taxon>
        <taxon>Polychaeta</taxon>
        <taxon>Polychaeta incertae sedis</taxon>
        <taxon>Dinophilidae</taxon>
        <taxon>Dimorphilus</taxon>
    </lineage>
</organism>
<protein>
    <recommendedName>
        <fullName evidence="11">Dynein light intermediate chain</fullName>
    </recommendedName>
</protein>
<dbReference type="CDD" id="cd00882">
    <property type="entry name" value="Ras_like_GTPase"/>
    <property type="match status" value="1"/>
</dbReference>
<dbReference type="GO" id="GO:0005524">
    <property type="term" value="F:ATP binding"/>
    <property type="evidence" value="ECO:0007669"/>
    <property type="project" value="UniProtKB-KW"/>
</dbReference>
<evidence type="ECO:0000256" key="7">
    <source>
        <dbReference type="ARBA" id="ARBA00022840"/>
    </source>
</evidence>
<dbReference type="OrthoDB" id="27603at2759"/>
<evidence type="ECO:0000256" key="6">
    <source>
        <dbReference type="ARBA" id="ARBA00022741"/>
    </source>
</evidence>
<feature type="compositionally biased region" description="Polar residues" evidence="12">
    <location>
        <begin position="415"/>
        <end position="445"/>
    </location>
</feature>
<evidence type="ECO:0000256" key="1">
    <source>
        <dbReference type="ARBA" id="ARBA00004245"/>
    </source>
</evidence>
<comment type="function">
    <text evidence="11">Acts as one of several non-catalytic accessory components of the cytoplasmic dynein 1 complex that are thought to be involved in linking dynein to cargos and to adapter proteins that regulate dynein function. Cytoplasmic dynein 1 acts as a motor for the intracellular retrograde motility of vesicles and organelles along microtubules. May play a role in binding dynein to membranous organelles or chromosomes.</text>
</comment>
<accession>A0A7I8VLR4</accession>
<dbReference type="SUPFAM" id="SSF52540">
    <property type="entry name" value="P-loop containing nucleoside triphosphate hydrolases"/>
    <property type="match status" value="1"/>
</dbReference>
<comment type="subunit">
    <text evidence="11">Homodimer. The cytoplasmic dynein 1 complex consists of two catalytic heavy chains (HCs) and a number of non-catalytic subunits presented by intermediate chains (ICs).</text>
</comment>
<keyword evidence="9 11" id="KW-0505">Motor protein</keyword>
<feature type="region of interest" description="Disordered" evidence="12">
    <location>
        <begin position="357"/>
        <end position="474"/>
    </location>
</feature>
<evidence type="ECO:0000313" key="13">
    <source>
        <dbReference type="EMBL" id="CAD5117211.1"/>
    </source>
</evidence>
<dbReference type="InterPro" id="IPR008467">
    <property type="entry name" value="Dynein1_light_intermed_chain"/>
</dbReference>
<feature type="compositionally biased region" description="Low complexity" evidence="12">
    <location>
        <begin position="382"/>
        <end position="393"/>
    </location>
</feature>
<dbReference type="InterPro" id="IPR022780">
    <property type="entry name" value="Dynein_light_int_chain"/>
</dbReference>
<dbReference type="GO" id="GO:0005868">
    <property type="term" value="C:cytoplasmic dynein complex"/>
    <property type="evidence" value="ECO:0007669"/>
    <property type="project" value="UniProtKB-UniRule"/>
</dbReference>
<comment type="caution">
    <text evidence="13">The sequence shown here is derived from an EMBL/GenBank/DDBJ whole genome shotgun (WGS) entry which is preliminary data.</text>
</comment>
<dbReference type="EMBL" id="CAJFCJ010000007">
    <property type="protein sequence ID" value="CAD5117211.1"/>
    <property type="molecule type" value="Genomic_DNA"/>
</dbReference>
<sequence length="474" mass="52853">MAPKGKVVDREGGLDGVCEAEDGEDLWSSILSGSEETAPKKKQKCLLLLGDNETGKTTLVTKLQGKDDPKKGAGLEYHYIDVKDEYRDDHSKLGVYLVDGDSDYISLLKFAMNEDTFEHCLILLVASMAAPWNLLDSLQKWTEVLQQHINRLKVPPEKMHEYEESMVTHFREYVEPDENQSSSSRRTFENPLHPSPSDENKVLLPLGESTLVNNLGVPIIVVLTKSDSISTLEKEQDYREEHFDFIQQHIRKFCLRFGAALFYVSVKENRNLDLLYRYIVHRIYGFPFSMPALVVERDAVFIPSGWDNEKKISILYENMTSMQPSDNFEDVIAKPIVRKPTQRENEVAAEDEQTFLMRQQTQITKPATPGREAPIRSGLKNSPASRQSPSSSAGPKKDALKGAQPDTGNGVLASFFNSLLSKNPSQQRSGSVTKGSTSSPVSSTPEAPRTSDAAAELSRLSRTPVKPPSSNSST</sequence>
<evidence type="ECO:0000256" key="10">
    <source>
        <dbReference type="ARBA" id="ARBA00023212"/>
    </source>
</evidence>
<dbReference type="PANTHER" id="PTHR12688:SF0">
    <property type="entry name" value="DYNEIN LIGHT INTERMEDIATE CHAIN"/>
    <property type="match status" value="1"/>
</dbReference>
<feature type="region of interest" description="Disordered" evidence="12">
    <location>
        <begin position="175"/>
        <end position="199"/>
    </location>
</feature>
<keyword evidence="14" id="KW-1185">Reference proteome</keyword>
<keyword evidence="7 11" id="KW-0067">ATP-binding</keyword>
<keyword evidence="10 11" id="KW-0206">Cytoskeleton</keyword>
<evidence type="ECO:0000256" key="8">
    <source>
        <dbReference type="ARBA" id="ARBA00023017"/>
    </source>
</evidence>
<evidence type="ECO:0000313" key="14">
    <source>
        <dbReference type="Proteomes" id="UP000549394"/>
    </source>
</evidence>
<dbReference type="Pfam" id="PF05783">
    <property type="entry name" value="DLIC"/>
    <property type="match status" value="1"/>
</dbReference>
<evidence type="ECO:0000256" key="5">
    <source>
        <dbReference type="ARBA" id="ARBA00022701"/>
    </source>
</evidence>
<evidence type="ECO:0000256" key="9">
    <source>
        <dbReference type="ARBA" id="ARBA00023175"/>
    </source>
</evidence>
<dbReference type="GO" id="GO:0045504">
    <property type="term" value="F:dynein heavy chain binding"/>
    <property type="evidence" value="ECO:0007669"/>
    <property type="project" value="TreeGrafter"/>
</dbReference>
<dbReference type="GO" id="GO:0005874">
    <property type="term" value="C:microtubule"/>
    <property type="evidence" value="ECO:0007669"/>
    <property type="project" value="UniProtKB-KW"/>
</dbReference>